<dbReference type="PANTHER" id="PTHR34301">
    <property type="entry name" value="DNA-BINDING PROTEIN-RELATED"/>
    <property type="match status" value="1"/>
</dbReference>
<dbReference type="Gene3D" id="3.40.50.300">
    <property type="entry name" value="P-loop containing nucleotide triphosphate hydrolases"/>
    <property type="match status" value="1"/>
</dbReference>
<gene>
    <name evidence="3" type="ORF">GEV02_20585</name>
</gene>
<feature type="region of interest" description="Disordered" evidence="1">
    <location>
        <begin position="1"/>
        <end position="20"/>
    </location>
</feature>
<dbReference type="AlphaFoldDB" id="A0A6A7N633"/>
<accession>A0A6A7N633</accession>
<evidence type="ECO:0000256" key="1">
    <source>
        <dbReference type="SAM" id="MobiDB-lite"/>
    </source>
</evidence>
<reference evidence="3 4" key="1">
    <citation type="submission" date="2019-10" db="EMBL/GenBank/DDBJ databases">
        <title>Two novel species isolated from a subtropical stream in China.</title>
        <authorList>
            <person name="Lu H."/>
        </authorList>
    </citation>
    <scope>NUCLEOTIDE SEQUENCE [LARGE SCALE GENOMIC DNA]</scope>
    <source>
        <strain evidence="3 4">FT29W</strain>
    </source>
</reference>
<evidence type="ECO:0000313" key="3">
    <source>
        <dbReference type="EMBL" id="MQA40554.1"/>
    </source>
</evidence>
<dbReference type="EMBL" id="WHUG01000009">
    <property type="protein sequence ID" value="MQA40554.1"/>
    <property type="molecule type" value="Genomic_DNA"/>
</dbReference>
<name>A0A6A7N633_9BURK</name>
<dbReference type="Pfam" id="PF13191">
    <property type="entry name" value="AAA_16"/>
    <property type="match status" value="1"/>
</dbReference>
<proteinExistence type="predicted"/>
<dbReference type="SUPFAM" id="SSF52540">
    <property type="entry name" value="P-loop containing nucleoside triphosphate hydrolases"/>
    <property type="match status" value="1"/>
</dbReference>
<evidence type="ECO:0000259" key="2">
    <source>
        <dbReference type="Pfam" id="PF13191"/>
    </source>
</evidence>
<dbReference type="InterPro" id="IPR027417">
    <property type="entry name" value="P-loop_NTPase"/>
</dbReference>
<feature type="domain" description="Orc1-like AAA ATPase" evidence="2">
    <location>
        <begin position="18"/>
        <end position="205"/>
    </location>
</feature>
<dbReference type="Proteomes" id="UP000440498">
    <property type="component" value="Unassembled WGS sequence"/>
</dbReference>
<protein>
    <submittedName>
        <fullName evidence="3">AAA family ATPase</fullName>
    </submittedName>
</protein>
<dbReference type="PANTHER" id="PTHR34301:SF8">
    <property type="entry name" value="ATPASE DOMAIN-CONTAINING PROTEIN"/>
    <property type="match status" value="1"/>
</dbReference>
<organism evidence="3 4">
    <name type="scientific">Rugamonas aquatica</name>
    <dbReference type="NCBI Taxonomy" id="2743357"/>
    <lineage>
        <taxon>Bacteria</taxon>
        <taxon>Pseudomonadati</taxon>
        <taxon>Pseudomonadota</taxon>
        <taxon>Betaproteobacteria</taxon>
        <taxon>Burkholderiales</taxon>
        <taxon>Oxalobacteraceae</taxon>
        <taxon>Telluria group</taxon>
        <taxon>Rugamonas</taxon>
    </lineage>
</organism>
<comment type="caution">
    <text evidence="3">The sequence shown here is derived from an EMBL/GenBank/DDBJ whole genome shotgun (WGS) entry which is preliminary data.</text>
</comment>
<dbReference type="RefSeq" id="WP_152839856.1">
    <property type="nucleotide sequence ID" value="NZ_WHUG01000009.1"/>
</dbReference>
<evidence type="ECO:0000313" key="4">
    <source>
        <dbReference type="Proteomes" id="UP000440498"/>
    </source>
</evidence>
<dbReference type="InterPro" id="IPR041664">
    <property type="entry name" value="AAA_16"/>
</dbReference>
<sequence>MDPISNPYAPGAGSPPPELAGRDAVRAKMRLCIERLRRGKPAKSMMLVGLRGVGKTVLLDQMMKDAEASDVVTIRIEAPEGKSLPASLAPQLRLGLLKLSRMQNAKDMAIRGLRALAGFVGKMKITYNDIEVGLDFEPEPGLADNGDLEGDLTMLLEQVGRAAQAADTLVAIFIDELQYVPEPQMAALISALHRCAQLQLPLVVVGAGLPQLRGRMGEAKSYAERLFDFPAIGPLEAGDAADAIVKPAHDEGVEVDVDAVTLIVNYTKGYPYFLQEWGKHAWDVAEASPITRQDVETASTEAIAALDESFFRVRFDRLTPAEKKYLRAMAELGSGPHRSGDIAAELGRESSSLGPVRSSLISKGMVWSPTHGDTAFTVPLFDEFMKRIMPGEEWAQAEA</sequence>
<keyword evidence="4" id="KW-1185">Reference proteome</keyword>